<dbReference type="SMART" id="SM00749">
    <property type="entry name" value="BON"/>
    <property type="match status" value="1"/>
</dbReference>
<evidence type="ECO:0000256" key="2">
    <source>
        <dbReference type="ARBA" id="ARBA00022729"/>
    </source>
</evidence>
<keyword evidence="4" id="KW-0574">Periplasm</keyword>
<dbReference type="GO" id="GO:0042597">
    <property type="term" value="C:periplasmic space"/>
    <property type="evidence" value="ECO:0007669"/>
    <property type="project" value="UniProtKB-SubCell"/>
</dbReference>
<feature type="chain" id="PRO_5015309935" description="Osmotically-inducible protein Y" evidence="6">
    <location>
        <begin position="24"/>
        <end position="108"/>
    </location>
</feature>
<dbReference type="PROSITE" id="PS50914">
    <property type="entry name" value="BON"/>
    <property type="match status" value="1"/>
</dbReference>
<dbReference type="Pfam" id="PF04972">
    <property type="entry name" value="BON"/>
    <property type="match status" value="1"/>
</dbReference>
<proteinExistence type="predicted"/>
<dbReference type="InterPro" id="IPR014004">
    <property type="entry name" value="Transpt-assoc_nodulatn_dom_bac"/>
</dbReference>
<gene>
    <name evidence="8" type="ORF">NMK_2552</name>
</gene>
<dbReference type="EMBL" id="BDOQ01000013">
    <property type="protein sequence ID" value="GBG14951.1"/>
    <property type="molecule type" value="Genomic_DNA"/>
</dbReference>
<evidence type="ECO:0000256" key="6">
    <source>
        <dbReference type="SAM" id="SignalP"/>
    </source>
</evidence>
<dbReference type="OrthoDB" id="7360581at2"/>
<reference evidence="8 9" key="1">
    <citation type="journal article" date="2018" name="Environ. Microbiol.">
        <title>Isolation and genomic characterization of Novimethylophilus kurashikiensis gen. nov. sp. nov., a new lanthanide-dependent methylotrophic species of Methylophilaceae.</title>
        <authorList>
            <person name="Lv H."/>
            <person name="Sahin N."/>
            <person name="Tani A."/>
        </authorList>
    </citation>
    <scope>NUCLEOTIDE SEQUENCE [LARGE SCALE GENOMIC DNA]</scope>
    <source>
        <strain evidence="8 9">La2-4</strain>
    </source>
</reference>
<comment type="subcellular location">
    <subcellularLocation>
        <location evidence="1">Periplasm</location>
    </subcellularLocation>
</comment>
<evidence type="ECO:0000256" key="5">
    <source>
        <dbReference type="ARBA" id="ARBA00070588"/>
    </source>
</evidence>
<evidence type="ECO:0000313" key="9">
    <source>
        <dbReference type="Proteomes" id="UP000245081"/>
    </source>
</evidence>
<feature type="signal peptide" evidence="6">
    <location>
        <begin position="1"/>
        <end position="23"/>
    </location>
</feature>
<evidence type="ECO:0000259" key="7">
    <source>
        <dbReference type="PROSITE" id="PS50914"/>
    </source>
</evidence>
<dbReference type="FunFam" id="3.30.1340.30:FF:000001">
    <property type="entry name" value="Molecular chaperone OsmY"/>
    <property type="match status" value="1"/>
</dbReference>
<dbReference type="PANTHER" id="PTHR34606:SF16">
    <property type="entry name" value="BON DOMAIN-CONTAINING PROTEIN"/>
    <property type="match status" value="1"/>
</dbReference>
<comment type="caution">
    <text evidence="8">The sequence shown here is derived from an EMBL/GenBank/DDBJ whole genome shotgun (WGS) entry which is preliminary data.</text>
</comment>
<keyword evidence="2 6" id="KW-0732">Signal</keyword>
<dbReference type="RefSeq" id="WP_109016127.1">
    <property type="nucleotide sequence ID" value="NZ_BDOQ01000013.1"/>
</dbReference>
<protein>
    <recommendedName>
        <fullName evidence="5">Osmotically-inducible protein Y</fullName>
    </recommendedName>
</protein>
<dbReference type="InterPro" id="IPR007055">
    <property type="entry name" value="BON_dom"/>
</dbReference>
<dbReference type="Gene3D" id="3.30.1340.30">
    <property type="match status" value="1"/>
</dbReference>
<evidence type="ECO:0000256" key="3">
    <source>
        <dbReference type="ARBA" id="ARBA00022737"/>
    </source>
</evidence>
<sequence>MKSTLAICLFTISALLVPVAGYSADTDNHESAKTFVKDSVITTKIKAKFAKDKGVSAMHIKVDTDSAGVVQLSGKAKSQAEIDRAVELAKSVEGVTSVDNRITLDMAH</sequence>
<dbReference type="PANTHER" id="PTHR34606">
    <property type="entry name" value="BON DOMAIN-CONTAINING PROTEIN"/>
    <property type="match status" value="1"/>
</dbReference>
<keyword evidence="3" id="KW-0677">Repeat</keyword>
<feature type="domain" description="BON" evidence="7">
    <location>
        <begin position="37"/>
        <end position="106"/>
    </location>
</feature>
<evidence type="ECO:0000256" key="4">
    <source>
        <dbReference type="ARBA" id="ARBA00022764"/>
    </source>
</evidence>
<evidence type="ECO:0000256" key="1">
    <source>
        <dbReference type="ARBA" id="ARBA00004418"/>
    </source>
</evidence>
<dbReference type="Proteomes" id="UP000245081">
    <property type="component" value="Unassembled WGS sequence"/>
</dbReference>
<evidence type="ECO:0000313" key="8">
    <source>
        <dbReference type="EMBL" id="GBG14951.1"/>
    </source>
</evidence>
<name>A0A2R5FEM9_9PROT</name>
<keyword evidence="9" id="KW-1185">Reference proteome</keyword>
<dbReference type="AlphaFoldDB" id="A0A2R5FEM9"/>
<accession>A0A2R5FEM9</accession>
<organism evidence="8 9">
    <name type="scientific">Novimethylophilus kurashikiensis</name>
    <dbReference type="NCBI Taxonomy" id="1825523"/>
    <lineage>
        <taxon>Bacteria</taxon>
        <taxon>Pseudomonadati</taxon>
        <taxon>Pseudomonadota</taxon>
        <taxon>Betaproteobacteria</taxon>
        <taxon>Nitrosomonadales</taxon>
        <taxon>Methylophilaceae</taxon>
        <taxon>Novimethylophilus</taxon>
    </lineage>
</organism>
<dbReference type="InterPro" id="IPR051686">
    <property type="entry name" value="Lipoprotein_DolP"/>
</dbReference>